<dbReference type="EMBL" id="JBHRZG010000024">
    <property type="protein sequence ID" value="MFC3835384.1"/>
    <property type="molecule type" value="Genomic_DNA"/>
</dbReference>
<keyword evidence="9" id="KW-1185">Reference proteome</keyword>
<reference evidence="9" key="1">
    <citation type="journal article" date="2019" name="Int. J. Syst. Evol. Microbiol.">
        <title>The Global Catalogue of Microorganisms (GCM) 10K type strain sequencing project: providing services to taxonomists for standard genome sequencing and annotation.</title>
        <authorList>
            <consortium name="The Broad Institute Genomics Platform"/>
            <consortium name="The Broad Institute Genome Sequencing Center for Infectious Disease"/>
            <person name="Wu L."/>
            <person name="Ma J."/>
        </authorList>
    </citation>
    <scope>NUCLEOTIDE SEQUENCE [LARGE SCALE GENOMIC DNA]</scope>
    <source>
        <strain evidence="9">CCTCC AB 2017081</strain>
    </source>
</reference>
<dbReference type="SUPFAM" id="SSF103190">
    <property type="entry name" value="Sensory domain-like"/>
    <property type="match status" value="1"/>
</dbReference>
<dbReference type="RefSeq" id="WP_322474612.1">
    <property type="nucleotide sequence ID" value="NZ_JBHRZG010000024.1"/>
</dbReference>
<evidence type="ECO:0000313" key="8">
    <source>
        <dbReference type="EMBL" id="MFC3835384.1"/>
    </source>
</evidence>
<dbReference type="Gene3D" id="3.30.450.20">
    <property type="entry name" value="PAS domain"/>
    <property type="match status" value="2"/>
</dbReference>
<dbReference type="SMART" id="SM00267">
    <property type="entry name" value="GGDEF"/>
    <property type="match status" value="1"/>
</dbReference>
<dbReference type="PANTHER" id="PTHR45138:SF24">
    <property type="entry name" value="DIGUANYLATE CYCLASE DGCC-RELATED"/>
    <property type="match status" value="1"/>
</dbReference>
<organism evidence="8 9">
    <name type="scientific">Deinococcus rufus</name>
    <dbReference type="NCBI Taxonomy" id="2136097"/>
    <lineage>
        <taxon>Bacteria</taxon>
        <taxon>Thermotogati</taxon>
        <taxon>Deinococcota</taxon>
        <taxon>Deinococci</taxon>
        <taxon>Deinococcales</taxon>
        <taxon>Deinococcaceae</taxon>
        <taxon>Deinococcus</taxon>
    </lineage>
</organism>
<dbReference type="Proteomes" id="UP001595803">
    <property type="component" value="Unassembled WGS sequence"/>
</dbReference>
<dbReference type="Gene3D" id="3.30.70.270">
    <property type="match status" value="1"/>
</dbReference>
<keyword evidence="3 6" id="KW-0812">Transmembrane</keyword>
<dbReference type="PANTHER" id="PTHR45138">
    <property type="entry name" value="REGULATORY COMPONENTS OF SENSORY TRANSDUCTION SYSTEM"/>
    <property type="match status" value="1"/>
</dbReference>
<evidence type="ECO:0000313" key="9">
    <source>
        <dbReference type="Proteomes" id="UP001595803"/>
    </source>
</evidence>
<dbReference type="SUPFAM" id="SSF55073">
    <property type="entry name" value="Nucleotide cyclase"/>
    <property type="match status" value="1"/>
</dbReference>
<feature type="domain" description="GGDEF" evidence="7">
    <location>
        <begin position="415"/>
        <end position="553"/>
    </location>
</feature>
<feature type="transmembrane region" description="Helical" evidence="6">
    <location>
        <begin position="23"/>
        <end position="47"/>
    </location>
</feature>
<evidence type="ECO:0000256" key="3">
    <source>
        <dbReference type="ARBA" id="ARBA00022692"/>
    </source>
</evidence>
<dbReference type="InterPro" id="IPR050469">
    <property type="entry name" value="Diguanylate_Cyclase"/>
</dbReference>
<dbReference type="Pfam" id="PF00990">
    <property type="entry name" value="GGDEF"/>
    <property type="match status" value="1"/>
</dbReference>
<evidence type="ECO:0000256" key="4">
    <source>
        <dbReference type="ARBA" id="ARBA00022989"/>
    </source>
</evidence>
<comment type="caution">
    <text evidence="8">The sequence shown here is derived from an EMBL/GenBank/DDBJ whole genome shotgun (WGS) entry which is preliminary data.</text>
</comment>
<evidence type="ECO:0000259" key="7">
    <source>
        <dbReference type="PROSITE" id="PS50887"/>
    </source>
</evidence>
<keyword evidence="2" id="KW-1003">Cell membrane</keyword>
<evidence type="ECO:0000256" key="2">
    <source>
        <dbReference type="ARBA" id="ARBA00022475"/>
    </source>
</evidence>
<accession>A0ABV7ZEC1</accession>
<dbReference type="CDD" id="cd01949">
    <property type="entry name" value="GGDEF"/>
    <property type="match status" value="1"/>
</dbReference>
<dbReference type="Pfam" id="PF02743">
    <property type="entry name" value="dCache_1"/>
    <property type="match status" value="1"/>
</dbReference>
<keyword evidence="8" id="KW-0548">Nucleotidyltransferase</keyword>
<dbReference type="CDD" id="cd18774">
    <property type="entry name" value="PDC2_HK_sensor"/>
    <property type="match status" value="1"/>
</dbReference>
<dbReference type="InterPro" id="IPR000160">
    <property type="entry name" value="GGDEF_dom"/>
</dbReference>
<proteinExistence type="predicted"/>
<name>A0ABV7ZEC1_9DEIO</name>
<dbReference type="NCBIfam" id="TIGR00254">
    <property type="entry name" value="GGDEF"/>
    <property type="match status" value="1"/>
</dbReference>
<keyword evidence="8" id="KW-0808">Transferase</keyword>
<dbReference type="InterPro" id="IPR043128">
    <property type="entry name" value="Rev_trsase/Diguanyl_cyclase"/>
</dbReference>
<dbReference type="InterPro" id="IPR029151">
    <property type="entry name" value="Sensor-like_sf"/>
</dbReference>
<keyword evidence="4 6" id="KW-1133">Transmembrane helix</keyword>
<comment type="subcellular location">
    <subcellularLocation>
        <location evidence="1">Cell membrane</location>
        <topology evidence="1">Multi-pass membrane protein</topology>
    </subcellularLocation>
</comment>
<dbReference type="GO" id="GO:0052621">
    <property type="term" value="F:diguanylate cyclase activity"/>
    <property type="evidence" value="ECO:0007669"/>
    <property type="project" value="UniProtKB-EC"/>
</dbReference>
<gene>
    <name evidence="8" type="ORF">ACFOSB_21190</name>
</gene>
<keyword evidence="5 6" id="KW-0472">Membrane</keyword>
<feature type="transmembrane region" description="Helical" evidence="6">
    <location>
        <begin position="348"/>
        <end position="368"/>
    </location>
</feature>
<dbReference type="EC" id="2.7.7.65" evidence="8"/>
<evidence type="ECO:0000256" key="6">
    <source>
        <dbReference type="SAM" id="Phobius"/>
    </source>
</evidence>
<evidence type="ECO:0000256" key="1">
    <source>
        <dbReference type="ARBA" id="ARBA00004651"/>
    </source>
</evidence>
<dbReference type="PROSITE" id="PS50887">
    <property type="entry name" value="GGDEF"/>
    <property type="match status" value="1"/>
</dbReference>
<dbReference type="InterPro" id="IPR029787">
    <property type="entry name" value="Nucleotide_cyclase"/>
</dbReference>
<protein>
    <submittedName>
        <fullName evidence="8">Diguanylate cyclase domain-containing protein</fullName>
        <ecNumber evidence="8">2.7.7.65</ecNumber>
    </submittedName>
</protein>
<dbReference type="InterPro" id="IPR033479">
    <property type="entry name" value="dCache_1"/>
</dbReference>
<evidence type="ECO:0000256" key="5">
    <source>
        <dbReference type="ARBA" id="ARBA00023136"/>
    </source>
</evidence>
<sequence>MSRPVKSSPPGTLTPTQAVRATFWARLLMLTAVLVTQMLTVVVVLWSDRQHAEGTLRAEATRTIDQLTRVAADNVRGYLQGPIQMVGLNIELIRAGQLSAGDPSSLSVTFQTMLNAMPQLGGVLAGHDDGRFTFARRDGPGDAGRFLRSIEIRPRRQVTTTVLDARGRVLSQSAADTAYDPRTRPWYRAAVARPDTTVWTEPYVFSSSGEPGVTVARALTGGPDGTVVLGADIQLRQLVMFLQGIKISANGRAFVTDDAGRAIAASRAWPVSVAGRVPALTEVADQPLKALLGSSARVAPGIRTFVVAGEPYAAVVRPVRLGPGVEWMVGVYAPSRDFTVGLQRTDRLRLATILLTCVLGSLLAWPLLGRAIRPMRALHQQATTDPLTGLHNRGSFLAQLDEVLDAASDRGLGGRHLGVAIFDLDGFKAINDVHGHAAGDEMLLAVGARLLAALRPGDILGRLGGDEFAVLIDGATREEVTLRVEGAIAALARRPVTVDQAEHTIRATAGLAFFDPRDPLITPLRRTSVMARADTALIRGKRREKGRVWVDGESVMAGVLI</sequence>